<evidence type="ECO:0000256" key="1">
    <source>
        <dbReference type="ARBA" id="ARBA00004496"/>
    </source>
</evidence>
<accession>A0A0A2LS32</accession>
<dbReference type="PANTHER" id="PTHR46630:SF1">
    <property type="entry name" value="TETRATRICOPEPTIDE REPEAT PROTEIN 29"/>
    <property type="match status" value="1"/>
</dbReference>
<dbReference type="Proteomes" id="UP000030129">
    <property type="component" value="Unassembled WGS sequence"/>
</dbReference>
<dbReference type="SMART" id="SM00028">
    <property type="entry name" value="TPR"/>
    <property type="match status" value="6"/>
</dbReference>
<dbReference type="RefSeq" id="WP_035131331.1">
    <property type="nucleotide sequence ID" value="NZ_JRLV01000004.1"/>
</dbReference>
<keyword evidence="4" id="KW-0802">TPR repeat</keyword>
<comment type="caution">
    <text evidence="7">The sequence shown here is derived from an EMBL/GenBank/DDBJ whole genome shotgun (WGS) entry which is preliminary data.</text>
</comment>
<reference evidence="7 8" key="1">
    <citation type="submission" date="2013-09" db="EMBL/GenBank/DDBJ databases">
        <authorList>
            <person name="Zeng Z."/>
            <person name="Chen C."/>
        </authorList>
    </citation>
    <scope>NUCLEOTIDE SEQUENCE [LARGE SCALE GENOMIC DNA]</scope>
    <source>
        <strain evidence="7 8">F44-8</strain>
    </source>
</reference>
<evidence type="ECO:0000256" key="5">
    <source>
        <dbReference type="ARBA" id="ARBA00038253"/>
    </source>
</evidence>
<dbReference type="PANTHER" id="PTHR46630">
    <property type="entry name" value="TETRATRICOPEPTIDE REPEAT PROTEIN 29"/>
    <property type="match status" value="1"/>
</dbReference>
<dbReference type="EMBL" id="JRLV01000004">
    <property type="protein sequence ID" value="KGO83122.1"/>
    <property type="molecule type" value="Genomic_DNA"/>
</dbReference>
<dbReference type="SUPFAM" id="SSF46894">
    <property type="entry name" value="C-terminal effector domain of the bipartite response regulators"/>
    <property type="match status" value="1"/>
</dbReference>
<keyword evidence="6" id="KW-0472">Membrane</keyword>
<dbReference type="AlphaFoldDB" id="A0A0A2LS32"/>
<name>A0A0A2LS32_9FLAO</name>
<dbReference type="GO" id="GO:0003677">
    <property type="term" value="F:DNA binding"/>
    <property type="evidence" value="ECO:0007669"/>
    <property type="project" value="InterPro"/>
</dbReference>
<dbReference type="STRING" id="1406840.Q763_03675"/>
<dbReference type="eggNOG" id="COG0457">
    <property type="taxonomic scope" value="Bacteria"/>
</dbReference>
<keyword evidence="2" id="KW-0963">Cytoplasm</keyword>
<dbReference type="InterPro" id="IPR036388">
    <property type="entry name" value="WH-like_DNA-bd_sf"/>
</dbReference>
<organism evidence="7 8">
    <name type="scientific">Flavobacterium beibuense F44-8</name>
    <dbReference type="NCBI Taxonomy" id="1406840"/>
    <lineage>
        <taxon>Bacteria</taxon>
        <taxon>Pseudomonadati</taxon>
        <taxon>Bacteroidota</taxon>
        <taxon>Flavobacteriia</taxon>
        <taxon>Flavobacteriales</taxon>
        <taxon>Flavobacteriaceae</taxon>
        <taxon>Flavobacterium</taxon>
    </lineage>
</organism>
<dbReference type="Pfam" id="PF13176">
    <property type="entry name" value="TPR_7"/>
    <property type="match status" value="1"/>
</dbReference>
<dbReference type="Gene3D" id="1.25.40.10">
    <property type="entry name" value="Tetratricopeptide repeat domain"/>
    <property type="match status" value="2"/>
</dbReference>
<feature type="transmembrane region" description="Helical" evidence="6">
    <location>
        <begin position="416"/>
        <end position="436"/>
    </location>
</feature>
<dbReference type="GO" id="GO:0006355">
    <property type="term" value="P:regulation of DNA-templated transcription"/>
    <property type="evidence" value="ECO:0007669"/>
    <property type="project" value="InterPro"/>
</dbReference>
<comment type="subcellular location">
    <subcellularLocation>
        <location evidence="1">Cytoplasm</location>
    </subcellularLocation>
</comment>
<evidence type="ECO:0000313" key="7">
    <source>
        <dbReference type="EMBL" id="KGO83122.1"/>
    </source>
</evidence>
<dbReference type="SUPFAM" id="SSF48452">
    <property type="entry name" value="TPR-like"/>
    <property type="match status" value="2"/>
</dbReference>
<gene>
    <name evidence="7" type="ORF">Q763_03675</name>
</gene>
<sequence length="613" mass="71200">MRTRILLATLLVAAFCYGQEFNFKELNTKGKQLMFTKPDSAIVYLKKGMQEAERIKAHDTIFGDLYHLHGIRDLMLNKFDSGIIYFKKAAEYNKNYPDKQVRSFCNIAICYRNLGQLDKSIKQLNEILKSGKQTEKTLAIVYGELASNYMQKFENQKAINSLLKAIDVLKEMKDDSEVYPIKQKLANIYMLQGNYEFAIDLYDDCIAGFKKRGDNKNLSYTYLNKAESLIQLNKLNEAKENLNLSIKWLKEYQDISVLGVAYSKIGHIEAREGNEAEALASYEYAMENLSASNSPYIIRVGIEYINHLNRNKKYKKSLVVIDQVKESEAYKSINLEDKMYFLQAMADTYKFTGSYKKATDNYTETIILKDSIATMDKENALNEIQGKLQNEIQREKNIALANSNKALEEKITKNKIIIWLSIIGSLIIIILILTILRSAKLKNRLQKEALRTIAAEKNLLEQQSQYDKEIYEAQKERITEKQRELTSSALRMANLQDSINDIINKCLRKEIININDVRKELQLLTKQKDYWKQFETRFNKVHPNFNHSLAEKFDNLTKNDLEFCSLLKLNLTNKEIASLLQISHESVITKKYRIKKKMNIQEDIDFEKVIMEI</sequence>
<evidence type="ECO:0000256" key="2">
    <source>
        <dbReference type="ARBA" id="ARBA00022490"/>
    </source>
</evidence>
<evidence type="ECO:0000256" key="4">
    <source>
        <dbReference type="ARBA" id="ARBA00022803"/>
    </source>
</evidence>
<keyword evidence="8" id="KW-1185">Reference proteome</keyword>
<protein>
    <submittedName>
        <fullName evidence="7">Uncharacterized protein</fullName>
    </submittedName>
</protein>
<keyword evidence="3" id="KW-0677">Repeat</keyword>
<dbReference type="InterPro" id="IPR019734">
    <property type="entry name" value="TPR_rpt"/>
</dbReference>
<keyword evidence="6" id="KW-0812">Transmembrane</keyword>
<dbReference type="InterPro" id="IPR011990">
    <property type="entry name" value="TPR-like_helical_dom_sf"/>
</dbReference>
<dbReference type="InterPro" id="IPR016032">
    <property type="entry name" value="Sig_transdc_resp-reg_C-effctor"/>
</dbReference>
<dbReference type="InterPro" id="IPR051476">
    <property type="entry name" value="Bac_ResReg_Asp_Phosphatase"/>
</dbReference>
<keyword evidence="6" id="KW-1133">Transmembrane helix</keyword>
<dbReference type="GO" id="GO:0005737">
    <property type="term" value="C:cytoplasm"/>
    <property type="evidence" value="ECO:0007669"/>
    <property type="project" value="UniProtKB-SubCell"/>
</dbReference>
<dbReference type="Pfam" id="PF13181">
    <property type="entry name" value="TPR_8"/>
    <property type="match status" value="2"/>
</dbReference>
<evidence type="ECO:0000313" key="8">
    <source>
        <dbReference type="Proteomes" id="UP000030129"/>
    </source>
</evidence>
<proteinExistence type="inferred from homology"/>
<evidence type="ECO:0000256" key="3">
    <source>
        <dbReference type="ARBA" id="ARBA00022737"/>
    </source>
</evidence>
<comment type="similarity">
    <text evidence="5">Belongs to the Rap family.</text>
</comment>
<dbReference type="Gene3D" id="1.10.10.10">
    <property type="entry name" value="Winged helix-like DNA-binding domain superfamily/Winged helix DNA-binding domain"/>
    <property type="match status" value="1"/>
</dbReference>
<evidence type="ECO:0000256" key="6">
    <source>
        <dbReference type="SAM" id="Phobius"/>
    </source>
</evidence>